<dbReference type="EMBL" id="KZ293438">
    <property type="protein sequence ID" value="PBK66891.1"/>
    <property type="molecule type" value="Genomic_DNA"/>
</dbReference>
<evidence type="ECO:0000313" key="1">
    <source>
        <dbReference type="EMBL" id="PBK66891.1"/>
    </source>
</evidence>
<evidence type="ECO:0000313" key="2">
    <source>
        <dbReference type="Proteomes" id="UP000218334"/>
    </source>
</evidence>
<sequence>MADCIVCHLRCANDEALERHWDQWHPSLANLNRSVKSIQASRPAPLPHCPQCDATFPTIKAWSKHVHCDASTSEMVPCDTIDDGQHDSYPLLSKRSTASATVSTFFYQLKPKQVMAKLKRRNQWSYKPYSVI</sequence>
<organism evidence="1 2">
    <name type="scientific">Armillaria solidipes</name>
    <dbReference type="NCBI Taxonomy" id="1076256"/>
    <lineage>
        <taxon>Eukaryota</taxon>
        <taxon>Fungi</taxon>
        <taxon>Dikarya</taxon>
        <taxon>Basidiomycota</taxon>
        <taxon>Agaricomycotina</taxon>
        <taxon>Agaricomycetes</taxon>
        <taxon>Agaricomycetidae</taxon>
        <taxon>Agaricales</taxon>
        <taxon>Marasmiineae</taxon>
        <taxon>Physalacriaceae</taxon>
        <taxon>Armillaria</taxon>
    </lineage>
</organism>
<keyword evidence="2" id="KW-1185">Reference proteome</keyword>
<reference evidence="2" key="1">
    <citation type="journal article" date="2017" name="Nat. Ecol. Evol.">
        <title>Genome expansion and lineage-specific genetic innovations in the forest pathogenic fungi Armillaria.</title>
        <authorList>
            <person name="Sipos G."/>
            <person name="Prasanna A.N."/>
            <person name="Walter M.C."/>
            <person name="O'Connor E."/>
            <person name="Balint B."/>
            <person name="Krizsan K."/>
            <person name="Kiss B."/>
            <person name="Hess J."/>
            <person name="Varga T."/>
            <person name="Slot J."/>
            <person name="Riley R."/>
            <person name="Boka B."/>
            <person name="Rigling D."/>
            <person name="Barry K."/>
            <person name="Lee J."/>
            <person name="Mihaltcheva S."/>
            <person name="LaButti K."/>
            <person name="Lipzen A."/>
            <person name="Waldron R."/>
            <person name="Moloney N.M."/>
            <person name="Sperisen C."/>
            <person name="Kredics L."/>
            <person name="Vagvoelgyi C."/>
            <person name="Patrignani A."/>
            <person name="Fitzpatrick D."/>
            <person name="Nagy I."/>
            <person name="Doyle S."/>
            <person name="Anderson J.B."/>
            <person name="Grigoriev I.V."/>
            <person name="Gueldener U."/>
            <person name="Muensterkoetter M."/>
            <person name="Nagy L.G."/>
        </authorList>
    </citation>
    <scope>NUCLEOTIDE SEQUENCE [LARGE SCALE GENOMIC DNA]</scope>
    <source>
        <strain evidence="2">28-4</strain>
    </source>
</reference>
<proteinExistence type="predicted"/>
<accession>A0A2H3B7P7</accession>
<gene>
    <name evidence="1" type="ORF">ARMSODRAFT_330048</name>
</gene>
<dbReference type="AlphaFoldDB" id="A0A2H3B7P7"/>
<dbReference type="Proteomes" id="UP000218334">
    <property type="component" value="Unassembled WGS sequence"/>
</dbReference>
<name>A0A2H3B7P7_9AGAR</name>
<protein>
    <submittedName>
        <fullName evidence="1">Uncharacterized protein</fullName>
    </submittedName>
</protein>